<accession>A0A5S9PR53</accession>
<reference evidence="3 4" key="1">
    <citation type="submission" date="2019-12" db="EMBL/GenBank/DDBJ databases">
        <authorList>
            <person name="Reyes-Prieto M."/>
        </authorList>
    </citation>
    <scope>NUCLEOTIDE SEQUENCE [LARGE SCALE GENOMIC DNA]</scope>
    <source>
        <strain evidence="3">HF14-78462</strain>
    </source>
</reference>
<dbReference type="InterPro" id="IPR036388">
    <property type="entry name" value="WH-like_DNA-bd_sf"/>
</dbReference>
<protein>
    <recommendedName>
        <fullName evidence="2">HTH lysR-type domain-containing protein</fullName>
    </recommendedName>
</protein>
<dbReference type="Pfam" id="PF00126">
    <property type="entry name" value="HTH_1"/>
    <property type="match status" value="1"/>
</dbReference>
<dbReference type="AlphaFoldDB" id="A0A5S9PR53"/>
<dbReference type="EMBL" id="CACSAS010000001">
    <property type="protein sequence ID" value="CAA0106481.1"/>
    <property type="molecule type" value="Genomic_DNA"/>
</dbReference>
<dbReference type="PANTHER" id="PTHR30537:SF3">
    <property type="entry name" value="TRANSCRIPTIONAL REGULATORY PROTEIN"/>
    <property type="match status" value="1"/>
</dbReference>
<gene>
    <name evidence="3" type="ORF">STARVERO_03339</name>
</gene>
<dbReference type="Gene3D" id="1.10.10.10">
    <property type="entry name" value="Winged helix-like DNA-binding domain superfamily/Winged helix DNA-binding domain"/>
    <property type="match status" value="1"/>
</dbReference>
<name>A0A5S9PR53_9HYPH</name>
<evidence type="ECO:0000313" key="4">
    <source>
        <dbReference type="Proteomes" id="UP000433050"/>
    </source>
</evidence>
<dbReference type="GO" id="GO:0043565">
    <property type="term" value="F:sequence-specific DNA binding"/>
    <property type="evidence" value="ECO:0007669"/>
    <property type="project" value="TreeGrafter"/>
</dbReference>
<dbReference type="RefSeq" id="WP_159600162.1">
    <property type="nucleotide sequence ID" value="NZ_CACSAS010000001.1"/>
</dbReference>
<dbReference type="PANTHER" id="PTHR30537">
    <property type="entry name" value="HTH-TYPE TRANSCRIPTIONAL REGULATOR"/>
    <property type="match status" value="1"/>
</dbReference>
<dbReference type="SUPFAM" id="SSF46785">
    <property type="entry name" value="Winged helix' DNA-binding domain"/>
    <property type="match status" value="1"/>
</dbReference>
<dbReference type="InterPro" id="IPR000847">
    <property type="entry name" value="LysR_HTH_N"/>
</dbReference>
<evidence type="ECO:0000256" key="1">
    <source>
        <dbReference type="ARBA" id="ARBA00009437"/>
    </source>
</evidence>
<keyword evidence="4" id="KW-1185">Reference proteome</keyword>
<dbReference type="InterPro" id="IPR036390">
    <property type="entry name" value="WH_DNA-bd_sf"/>
</dbReference>
<proteinExistence type="inferred from homology"/>
<evidence type="ECO:0000259" key="2">
    <source>
        <dbReference type="PROSITE" id="PS50931"/>
    </source>
</evidence>
<evidence type="ECO:0000313" key="3">
    <source>
        <dbReference type="EMBL" id="CAA0106481.1"/>
    </source>
</evidence>
<feature type="domain" description="HTH lysR-type" evidence="2">
    <location>
        <begin position="6"/>
        <end position="63"/>
    </location>
</feature>
<organism evidence="3 4">
    <name type="scientific">Starkeya nomas</name>
    <dbReference type="NCBI Taxonomy" id="2666134"/>
    <lineage>
        <taxon>Bacteria</taxon>
        <taxon>Pseudomonadati</taxon>
        <taxon>Pseudomonadota</taxon>
        <taxon>Alphaproteobacteria</taxon>
        <taxon>Hyphomicrobiales</taxon>
        <taxon>Xanthobacteraceae</taxon>
        <taxon>Starkeya</taxon>
    </lineage>
</organism>
<sequence length="273" mass="29800">MNESDFDWDDLRLFLAVARHGGLGPASGATGKSAPTLGRRMLALERRLGLELFERQPRGYALTDQGRELLSRAIELEGRITPLAEARNNGALPVVKISAGSWVTRLLCAHAPTLTADDAVALRFIAADHVLDIAHREAVIGIRNRRPDQPGLAYRRTSRVQFAVYAADAGVAAWVRVIGTTPSAHWVKQQADASPAIEVTHPRNALDLALAGAAKAVLPTFVGDAETGLRRLGAPIEELEHEQWLVTHHEDRFLTPVRRVIERVHAVLKTTLG</sequence>
<comment type="similarity">
    <text evidence="1">Belongs to the LysR transcriptional regulatory family.</text>
</comment>
<dbReference type="GO" id="GO:0006351">
    <property type="term" value="P:DNA-templated transcription"/>
    <property type="evidence" value="ECO:0007669"/>
    <property type="project" value="TreeGrafter"/>
</dbReference>
<dbReference type="InterPro" id="IPR058163">
    <property type="entry name" value="LysR-type_TF_proteobact-type"/>
</dbReference>
<dbReference type="SUPFAM" id="SSF53850">
    <property type="entry name" value="Periplasmic binding protein-like II"/>
    <property type="match status" value="1"/>
</dbReference>
<dbReference type="Proteomes" id="UP000433050">
    <property type="component" value="Unassembled WGS sequence"/>
</dbReference>
<dbReference type="PROSITE" id="PS50931">
    <property type="entry name" value="HTH_LYSR"/>
    <property type="match status" value="1"/>
</dbReference>
<dbReference type="GO" id="GO:0003700">
    <property type="term" value="F:DNA-binding transcription factor activity"/>
    <property type="evidence" value="ECO:0007669"/>
    <property type="project" value="InterPro"/>
</dbReference>